<evidence type="ECO:0000313" key="3">
    <source>
        <dbReference type="EMBL" id="VDN57646.1"/>
    </source>
</evidence>
<dbReference type="Proteomes" id="UP000274756">
    <property type="component" value="Unassembled WGS sequence"/>
</dbReference>
<sequence>MLSSILVVLFASSASAQENICIECASINLKNRWPLTGFSQILRDGSFSTTCASGADTDHSVRCTGPCMTYIFEDPDIEGDSTNKYSESLAVRSYCEYDRDFPRPNSQGKIVFIKMLVDFCEGNSCNSKIKDFQDSAQCLSQVPQCKFIFKIVMVLPIAPIECYFCESDGENCHYAHEQCYKRYCYKSIFDIKGTQSTRKTCADFNPFGMHSGCSTSLVQLVPGNSLKVTGTITQCFCNDKKYCNGTAGISTINLLLYIFITLIICAFSF</sequence>
<keyword evidence="1" id="KW-0472">Membrane</keyword>
<feature type="signal peptide" evidence="2">
    <location>
        <begin position="1"/>
        <end position="16"/>
    </location>
</feature>
<organism evidence="4 6">
    <name type="scientific">Dracunculus medinensis</name>
    <name type="common">Guinea worm</name>
    <dbReference type="NCBI Taxonomy" id="318479"/>
    <lineage>
        <taxon>Eukaryota</taxon>
        <taxon>Metazoa</taxon>
        <taxon>Ecdysozoa</taxon>
        <taxon>Nematoda</taxon>
        <taxon>Chromadorea</taxon>
        <taxon>Rhabditida</taxon>
        <taxon>Spirurina</taxon>
        <taxon>Dracunculoidea</taxon>
        <taxon>Dracunculidae</taxon>
        <taxon>Dracunculus</taxon>
    </lineage>
</organism>
<feature type="chain" id="PRO_5041041628" evidence="2">
    <location>
        <begin position="17"/>
        <end position="269"/>
    </location>
</feature>
<dbReference type="WBParaSite" id="DME_0000361401-mRNA-1">
    <property type="protein sequence ID" value="DME_0000361401-mRNA-1"/>
    <property type="gene ID" value="DME_0000361401"/>
</dbReference>
<accession>A0A0N4U968</accession>
<reference evidence="3 5" key="2">
    <citation type="submission" date="2018-11" db="EMBL/GenBank/DDBJ databases">
        <authorList>
            <consortium name="Pathogen Informatics"/>
        </authorList>
    </citation>
    <scope>NUCLEOTIDE SEQUENCE [LARGE SCALE GENOMIC DNA]</scope>
</reference>
<reference evidence="6" key="1">
    <citation type="submission" date="2017-02" db="UniProtKB">
        <authorList>
            <consortium name="WormBaseParasite"/>
        </authorList>
    </citation>
    <scope>IDENTIFICATION</scope>
</reference>
<evidence type="ECO:0000313" key="6">
    <source>
        <dbReference type="WBParaSite" id="DME_0000361401-mRNA-1"/>
    </source>
</evidence>
<proteinExistence type="predicted"/>
<evidence type="ECO:0000256" key="2">
    <source>
        <dbReference type="SAM" id="SignalP"/>
    </source>
</evidence>
<evidence type="ECO:0000313" key="4">
    <source>
        <dbReference type="Proteomes" id="UP000038040"/>
    </source>
</evidence>
<name>A0A0N4U968_DRAME</name>
<gene>
    <name evidence="3" type="ORF">DME_LOCUS7619</name>
</gene>
<protein>
    <submittedName>
        <fullName evidence="6">UPAR/Ly6 domain-containing protein</fullName>
    </submittedName>
</protein>
<keyword evidence="1" id="KW-1133">Transmembrane helix</keyword>
<dbReference type="AlphaFoldDB" id="A0A0N4U968"/>
<keyword evidence="2" id="KW-0732">Signal</keyword>
<evidence type="ECO:0000313" key="5">
    <source>
        <dbReference type="Proteomes" id="UP000274756"/>
    </source>
</evidence>
<dbReference type="OrthoDB" id="5835752at2759"/>
<keyword evidence="5" id="KW-1185">Reference proteome</keyword>
<keyword evidence="1" id="KW-0812">Transmembrane</keyword>
<evidence type="ECO:0000256" key="1">
    <source>
        <dbReference type="SAM" id="Phobius"/>
    </source>
</evidence>
<feature type="transmembrane region" description="Helical" evidence="1">
    <location>
        <begin position="247"/>
        <end position="267"/>
    </location>
</feature>
<dbReference type="EMBL" id="UYYG01001161">
    <property type="protein sequence ID" value="VDN57646.1"/>
    <property type="molecule type" value="Genomic_DNA"/>
</dbReference>
<dbReference type="Proteomes" id="UP000038040">
    <property type="component" value="Unplaced"/>
</dbReference>